<dbReference type="AlphaFoldDB" id="E6K4L2"/>
<evidence type="ECO:0000256" key="1">
    <source>
        <dbReference type="SAM" id="MobiDB-lite"/>
    </source>
</evidence>
<protein>
    <submittedName>
        <fullName evidence="2">Uncharacterized protein</fullName>
    </submittedName>
</protein>
<evidence type="ECO:0000313" key="3">
    <source>
        <dbReference type="Proteomes" id="UP000003112"/>
    </source>
</evidence>
<organism evidence="2 3">
    <name type="scientific">Segatella buccae ATCC 33574</name>
    <dbReference type="NCBI Taxonomy" id="873513"/>
    <lineage>
        <taxon>Bacteria</taxon>
        <taxon>Pseudomonadati</taxon>
        <taxon>Bacteroidota</taxon>
        <taxon>Bacteroidia</taxon>
        <taxon>Bacteroidales</taxon>
        <taxon>Prevotellaceae</taxon>
        <taxon>Segatella</taxon>
    </lineage>
</organism>
<dbReference type="HOGENOM" id="CLU_3294190_0_0_10"/>
<gene>
    <name evidence="2" type="ORF">HMPREF6485_0630</name>
</gene>
<dbReference type="EMBL" id="AEPD01000012">
    <property type="protein sequence ID" value="EFU31515.1"/>
    <property type="molecule type" value="Genomic_DNA"/>
</dbReference>
<dbReference type="Proteomes" id="UP000003112">
    <property type="component" value="Unassembled WGS sequence"/>
</dbReference>
<feature type="region of interest" description="Disordered" evidence="1">
    <location>
        <begin position="1"/>
        <end position="40"/>
    </location>
</feature>
<evidence type="ECO:0000313" key="2">
    <source>
        <dbReference type="EMBL" id="EFU31515.1"/>
    </source>
</evidence>
<accession>E6K4L2</accession>
<sequence length="40" mass="4241">MMVLWGGTGGENQSIDSGDEDEGPINGDAKASNSWKGWED</sequence>
<feature type="compositionally biased region" description="Gly residues" evidence="1">
    <location>
        <begin position="1"/>
        <end position="10"/>
    </location>
</feature>
<reference evidence="2 3" key="1">
    <citation type="submission" date="2010-10" db="EMBL/GenBank/DDBJ databases">
        <authorList>
            <person name="Muzny D."/>
            <person name="Qin X."/>
            <person name="Deng J."/>
            <person name="Jiang H."/>
            <person name="Liu Y."/>
            <person name="Qu J."/>
            <person name="Song X.-Z."/>
            <person name="Zhang L."/>
            <person name="Thornton R."/>
            <person name="Coyle M."/>
            <person name="Francisco L."/>
            <person name="Jackson L."/>
            <person name="Javaid M."/>
            <person name="Korchina V."/>
            <person name="Kovar C."/>
            <person name="Mata R."/>
            <person name="Mathew T."/>
            <person name="Ngo R."/>
            <person name="Nguyen L."/>
            <person name="Nguyen N."/>
            <person name="Okwuonu G."/>
            <person name="Ongeri F."/>
            <person name="Pham C."/>
            <person name="Simmons D."/>
            <person name="Wilczek-Boney K."/>
            <person name="Hale W."/>
            <person name="Jakkamsetti A."/>
            <person name="Pham P."/>
            <person name="Ruth R."/>
            <person name="San Lucas F."/>
            <person name="Warren J."/>
            <person name="Zhang J."/>
            <person name="Zhao Z."/>
            <person name="Zhou C."/>
            <person name="Zhu D."/>
            <person name="Lee S."/>
            <person name="Bess C."/>
            <person name="Blankenburg K."/>
            <person name="Forbes L."/>
            <person name="Fu Q."/>
            <person name="Gubbala S."/>
            <person name="Hirani K."/>
            <person name="Jayaseelan J.C."/>
            <person name="Lara F."/>
            <person name="Munidasa M."/>
            <person name="Palculict T."/>
            <person name="Patil S."/>
            <person name="Pu L.-L."/>
            <person name="Saada N."/>
            <person name="Tang L."/>
            <person name="Weissenberger G."/>
            <person name="Zhu Y."/>
            <person name="Hemphill L."/>
            <person name="Shang Y."/>
            <person name="Youmans B."/>
            <person name="Ayvaz T."/>
            <person name="Ross M."/>
            <person name="Santibanez J."/>
            <person name="Aqrawi P."/>
            <person name="Gross S."/>
            <person name="Joshi V."/>
            <person name="Fowler G."/>
            <person name="Nazareth L."/>
            <person name="Reid J."/>
            <person name="Worley K."/>
            <person name="Petrosino J."/>
            <person name="Highlander S."/>
            <person name="Gibbs R."/>
        </authorList>
    </citation>
    <scope>NUCLEOTIDE SEQUENCE [LARGE SCALE GENOMIC DNA]</scope>
    <source>
        <strain evidence="2 3">ATCC 33574</strain>
    </source>
</reference>
<feature type="compositionally biased region" description="Polar residues" evidence="1">
    <location>
        <begin position="31"/>
        <end position="40"/>
    </location>
</feature>
<keyword evidence="3" id="KW-1185">Reference proteome</keyword>
<comment type="caution">
    <text evidence="2">The sequence shown here is derived from an EMBL/GenBank/DDBJ whole genome shotgun (WGS) entry which is preliminary data.</text>
</comment>
<name>E6K4L2_9BACT</name>
<proteinExistence type="predicted"/>